<dbReference type="GO" id="GO:0003677">
    <property type="term" value="F:DNA binding"/>
    <property type="evidence" value="ECO:0007669"/>
    <property type="project" value="InterPro"/>
</dbReference>
<dbReference type="InterPro" id="IPR011335">
    <property type="entry name" value="Restrct_endonuc-II-like"/>
</dbReference>
<evidence type="ECO:0000313" key="3">
    <source>
        <dbReference type="EMBL" id="BAU32294.1"/>
    </source>
</evidence>
<keyword evidence="3" id="KW-0378">Hydrolase</keyword>
<dbReference type="Pfam" id="PF04471">
    <property type="entry name" value="Mrr_cat"/>
    <property type="match status" value="1"/>
</dbReference>
<evidence type="ECO:0000259" key="2">
    <source>
        <dbReference type="Pfam" id="PF04471"/>
    </source>
</evidence>
<reference evidence="3 4" key="2">
    <citation type="submission" date="2016-01" db="EMBL/GenBank/DDBJ databases">
        <title>Microcella alkaliphila JAM AC0309 whole genome shotgun sequence.</title>
        <authorList>
            <person name="Kurata A."/>
            <person name="Hirose Y."/>
            <person name="Kishimoto N."/>
            <person name="Kobayashi T."/>
        </authorList>
    </citation>
    <scope>NUCLEOTIDE SEQUENCE [LARGE SCALE GENOMIC DNA]</scope>
    <source>
        <strain evidence="3 4">JAM AC0309</strain>
    </source>
</reference>
<evidence type="ECO:0000256" key="1">
    <source>
        <dbReference type="SAM" id="Phobius"/>
    </source>
</evidence>
<keyword evidence="1" id="KW-0472">Membrane</keyword>
<dbReference type="PANTHER" id="PTHR30015">
    <property type="entry name" value="MRR RESTRICTION SYSTEM PROTEIN"/>
    <property type="match status" value="1"/>
</dbReference>
<dbReference type="GO" id="GO:0015666">
    <property type="term" value="F:restriction endodeoxyribonuclease activity"/>
    <property type="evidence" value="ECO:0007669"/>
    <property type="project" value="TreeGrafter"/>
</dbReference>
<keyword evidence="3" id="KW-0255">Endonuclease</keyword>
<sequence length="297" mass="32159">MTELTSRERSVKLAAENEGRRFADAAIAAGDWDDEDGAIAGRMVETARRLADGAYFRTGTWLAAAIVAFMAAFLVPDLGWLVALTAVALGVVWIVLTVRRAKAVPALYEKAYYWGMASVREHFAARLEQLQTERRVEREAEQARLRALREAHLAERRRAAEAAGVAVGDLRGPEPQPFGVSPQGAERLVAQWMRSLGDVTADVTQYTSDGGIDVASQDYIAQVKHYTGMVGVGEVRELAGVASTDHRTALFFTSTGYAAGAIEFADRAGVALFVYSAEEGTLRPVNELAAQFYASGL</sequence>
<proteinExistence type="predicted"/>
<dbReference type="GO" id="GO:0009307">
    <property type="term" value="P:DNA restriction-modification system"/>
    <property type="evidence" value="ECO:0007669"/>
    <property type="project" value="InterPro"/>
</dbReference>
<dbReference type="EMBL" id="AP017315">
    <property type="protein sequence ID" value="BAU32294.1"/>
    <property type="molecule type" value="Genomic_DNA"/>
</dbReference>
<feature type="domain" description="Restriction endonuclease type IV Mrr" evidence="2">
    <location>
        <begin position="180"/>
        <end position="273"/>
    </location>
</feature>
<keyword evidence="1" id="KW-1133">Transmembrane helix</keyword>
<dbReference type="AlphaFoldDB" id="A0A0U5BPU2"/>
<dbReference type="InterPro" id="IPR007560">
    <property type="entry name" value="Restrct_endonuc_IV_Mrr"/>
</dbReference>
<dbReference type="Gene3D" id="3.40.1350.10">
    <property type="match status" value="1"/>
</dbReference>
<accession>A0A0U5BPU2</accession>
<gene>
    <name evidence="3" type="ORF">MalAC0309_1441</name>
</gene>
<keyword evidence="1" id="KW-0812">Transmembrane</keyword>
<dbReference type="RefSeq" id="WP_096421394.1">
    <property type="nucleotide sequence ID" value="NZ_AP017315.1"/>
</dbReference>
<dbReference type="OrthoDB" id="4212782at2"/>
<dbReference type="InterPro" id="IPR052906">
    <property type="entry name" value="Type_IV_Methyl-Rstrct_Enzyme"/>
</dbReference>
<reference evidence="4" key="1">
    <citation type="submission" date="2015-12" db="EMBL/GenBank/DDBJ databases">
        <authorList>
            <person name="Shamseldin A."/>
            <person name="Moawad H."/>
            <person name="Abd El-Rahim W.M."/>
            <person name="Sadowsky M.J."/>
        </authorList>
    </citation>
    <scope>NUCLEOTIDE SEQUENCE [LARGE SCALE GENOMIC DNA]</scope>
    <source>
        <strain evidence="4">JAM AC0309</strain>
    </source>
</reference>
<dbReference type="PANTHER" id="PTHR30015:SF7">
    <property type="entry name" value="TYPE IV METHYL-DIRECTED RESTRICTION ENZYME ECOKMRR"/>
    <property type="match status" value="1"/>
</dbReference>
<keyword evidence="3" id="KW-0540">Nuclease</keyword>
<dbReference type="SUPFAM" id="SSF52980">
    <property type="entry name" value="Restriction endonuclease-like"/>
    <property type="match status" value="1"/>
</dbReference>
<name>A0A0U5BPU2_9MICO</name>
<evidence type="ECO:0000313" key="4">
    <source>
        <dbReference type="Proteomes" id="UP000218965"/>
    </source>
</evidence>
<feature type="transmembrane region" description="Helical" evidence="1">
    <location>
        <begin position="54"/>
        <end position="74"/>
    </location>
</feature>
<dbReference type="InterPro" id="IPR011856">
    <property type="entry name" value="tRNA_endonuc-like_dom_sf"/>
</dbReference>
<dbReference type="Proteomes" id="UP000218965">
    <property type="component" value="Chromosome"/>
</dbReference>
<dbReference type="KEGG" id="malk:MalAC0309_1441"/>
<organism evidence="3 4">
    <name type="scientific">Microcella alkaliphila</name>
    <dbReference type="NCBI Taxonomy" id="279828"/>
    <lineage>
        <taxon>Bacteria</taxon>
        <taxon>Bacillati</taxon>
        <taxon>Actinomycetota</taxon>
        <taxon>Actinomycetes</taxon>
        <taxon>Micrococcales</taxon>
        <taxon>Microbacteriaceae</taxon>
        <taxon>Microcella</taxon>
    </lineage>
</organism>
<protein>
    <submittedName>
        <fullName evidence="3">Restriction endonuclease</fullName>
    </submittedName>
</protein>
<feature type="transmembrane region" description="Helical" evidence="1">
    <location>
        <begin position="80"/>
        <end position="98"/>
    </location>
</feature>